<dbReference type="Pfam" id="PF13476">
    <property type="entry name" value="AAA_23"/>
    <property type="match status" value="1"/>
</dbReference>
<accession>A0A9X2X097</accession>
<dbReference type="GO" id="GO:0005524">
    <property type="term" value="F:ATP binding"/>
    <property type="evidence" value="ECO:0007669"/>
    <property type="project" value="InterPro"/>
</dbReference>
<dbReference type="GO" id="GO:0006302">
    <property type="term" value="P:double-strand break repair"/>
    <property type="evidence" value="ECO:0007669"/>
    <property type="project" value="InterPro"/>
</dbReference>
<name>A0A9X2X097_9GAMM</name>
<comment type="caution">
    <text evidence="3">The sequence shown here is derived from an EMBL/GenBank/DDBJ whole genome shotgun (WGS) entry which is preliminary data.</text>
</comment>
<feature type="domain" description="ATPase AAA-type core" evidence="1">
    <location>
        <begin position="260"/>
        <end position="345"/>
    </location>
</feature>
<dbReference type="InterPro" id="IPR003959">
    <property type="entry name" value="ATPase_AAA_core"/>
</dbReference>
<evidence type="ECO:0000259" key="2">
    <source>
        <dbReference type="Pfam" id="PF13476"/>
    </source>
</evidence>
<dbReference type="AlphaFoldDB" id="A0A9X2X097"/>
<dbReference type="Gene3D" id="3.40.50.300">
    <property type="entry name" value="P-loop containing nucleotide triphosphate hydrolases"/>
    <property type="match status" value="2"/>
</dbReference>
<gene>
    <name evidence="3" type="ORF">KZO87_02740</name>
</gene>
<dbReference type="InterPro" id="IPR038729">
    <property type="entry name" value="Rad50/SbcC_AAA"/>
</dbReference>
<keyword evidence="4" id="KW-1185">Reference proteome</keyword>
<feature type="domain" description="Rad50/SbcC-type AAA" evidence="2">
    <location>
        <begin position="35"/>
        <end position="73"/>
    </location>
</feature>
<sequence length="589" mass="66008">MSNCEQKIKTLVDIVYNFKPGSQLKNFIGSARFPNFKGLEKDSEIKFDFPFTAVVGANGSGKSSVLHALHGMPEGESTAVYWFSTELDPIEAKRNNPPRYIYSHWHEEYKNYVETRKARVYSTVRKYEYWEPTKATKGDGMASMPSGKYSRKDQDRWNPVVRQVVNLNMRSVVGAFDRAFSYGLPLSDLRKKHAEMKAGAKRIKRVLREGIESWHVSGGPERVFENRVLSNEEVSWISCILGREYKSAYYLRHSLYSGQKSEDVSVVFDRGIEYSEAFAGSGEVSVVEIVVNVLSADDYALVLIDEPETSLHPGAQRELLSFLLEQIKRKKLQVVVSTHSMEFLSGLPDKAIKVVEAQDNGKSIILNECSPYVALNRLGKKTGKKAIYVEDVLAKVLVEHALSAMDHGEVEACEVVVAPGGANEILCYQVPGHIISGSDCYVLLDGDQRNVHEFTKPSSIPDSQSHQFGGIILAEVGVNPKFSLSGGNNPKGTQKEKIEKQKEYLEWVGKRLRYLPCQYPEEFFLEEIFGIAPGSFQDSDAAKLGLRKQLPSSLGPGEEAVALKVYLDNIPESNATFVEIRRQIREWLG</sequence>
<evidence type="ECO:0000259" key="1">
    <source>
        <dbReference type="Pfam" id="PF13304"/>
    </source>
</evidence>
<dbReference type="SUPFAM" id="SSF52540">
    <property type="entry name" value="P-loop containing nucleoside triphosphate hydrolases"/>
    <property type="match status" value="1"/>
</dbReference>
<dbReference type="EMBL" id="JAHXDE010000001">
    <property type="protein sequence ID" value="MCT8504290.1"/>
    <property type="molecule type" value="Genomic_DNA"/>
</dbReference>
<organism evidence="3 4">
    <name type="scientific">Chromohalobacter moromii</name>
    <dbReference type="NCBI Taxonomy" id="2860329"/>
    <lineage>
        <taxon>Bacteria</taxon>
        <taxon>Pseudomonadati</taxon>
        <taxon>Pseudomonadota</taxon>
        <taxon>Gammaproteobacteria</taxon>
        <taxon>Oceanospirillales</taxon>
        <taxon>Halomonadaceae</taxon>
        <taxon>Chromohalobacter</taxon>
    </lineage>
</organism>
<proteinExistence type="predicted"/>
<dbReference type="Proteomes" id="UP001145353">
    <property type="component" value="Unassembled WGS sequence"/>
</dbReference>
<dbReference type="PANTHER" id="PTHR43581:SF4">
    <property type="entry name" value="ATP_GTP PHOSPHATASE"/>
    <property type="match status" value="1"/>
</dbReference>
<reference evidence="3" key="2">
    <citation type="journal article" date="2022" name="Syst. Appl. Microbiol.">
        <title>Chromohalobacter moromii sp. nov., a moderately halophilic bacterium isolated from lupine-based moromi fermentation.</title>
        <authorList>
            <person name="Lulf R.H."/>
            <person name="Hilgarth M."/>
            <person name="Ehrmann M.A."/>
        </authorList>
    </citation>
    <scope>NUCLEOTIDE SEQUENCE</scope>
    <source>
        <strain evidence="3">TMW 2.2304</strain>
    </source>
</reference>
<dbReference type="PANTHER" id="PTHR43581">
    <property type="entry name" value="ATP/GTP PHOSPHATASE"/>
    <property type="match status" value="1"/>
</dbReference>
<dbReference type="GO" id="GO:0016887">
    <property type="term" value="F:ATP hydrolysis activity"/>
    <property type="evidence" value="ECO:0007669"/>
    <property type="project" value="InterPro"/>
</dbReference>
<reference evidence="3" key="1">
    <citation type="submission" date="2021-07" db="EMBL/GenBank/DDBJ databases">
        <authorList>
            <person name="Luelf R.H."/>
        </authorList>
    </citation>
    <scope>NUCLEOTIDE SEQUENCE</scope>
    <source>
        <strain evidence="3">TMW 2.2304</strain>
    </source>
</reference>
<dbReference type="CDD" id="cd00267">
    <property type="entry name" value="ABC_ATPase"/>
    <property type="match status" value="1"/>
</dbReference>
<evidence type="ECO:0000313" key="4">
    <source>
        <dbReference type="Proteomes" id="UP001145353"/>
    </source>
</evidence>
<dbReference type="InterPro" id="IPR051396">
    <property type="entry name" value="Bact_Antivir_Def_Nuclease"/>
</dbReference>
<dbReference type="Pfam" id="PF13304">
    <property type="entry name" value="AAA_21"/>
    <property type="match status" value="1"/>
</dbReference>
<dbReference type="RefSeq" id="WP_247619677.1">
    <property type="nucleotide sequence ID" value="NZ_JAHXCZ010000001.1"/>
</dbReference>
<evidence type="ECO:0000313" key="3">
    <source>
        <dbReference type="EMBL" id="MCT8504290.1"/>
    </source>
</evidence>
<dbReference type="InterPro" id="IPR027417">
    <property type="entry name" value="P-loop_NTPase"/>
</dbReference>
<protein>
    <submittedName>
        <fullName evidence="3">AAA family ATPase</fullName>
    </submittedName>
</protein>